<evidence type="ECO:0000313" key="4">
    <source>
        <dbReference type="EMBL" id="MFB9674621.1"/>
    </source>
</evidence>
<keyword evidence="5" id="KW-1185">Reference proteome</keyword>
<proteinExistence type="inferred from homology"/>
<name>A0ABV5T6U3_9ACTN</name>
<organism evidence="4 5">
    <name type="scientific">Streptosporangium vulgare</name>
    <dbReference type="NCBI Taxonomy" id="46190"/>
    <lineage>
        <taxon>Bacteria</taxon>
        <taxon>Bacillati</taxon>
        <taxon>Actinomycetota</taxon>
        <taxon>Actinomycetes</taxon>
        <taxon>Streptosporangiales</taxon>
        <taxon>Streptosporangiaceae</taxon>
        <taxon>Streptosporangium</taxon>
    </lineage>
</organism>
<keyword evidence="2" id="KW-0378">Hydrolase</keyword>
<feature type="domain" description="Thioesterase TesA-like" evidence="3">
    <location>
        <begin position="32"/>
        <end position="257"/>
    </location>
</feature>
<dbReference type="SUPFAM" id="SSF53474">
    <property type="entry name" value="alpha/beta-Hydrolases"/>
    <property type="match status" value="1"/>
</dbReference>
<protein>
    <submittedName>
        <fullName evidence="4">Thioesterase II family protein</fullName>
    </submittedName>
</protein>
<dbReference type="Pfam" id="PF00975">
    <property type="entry name" value="Thioesterase"/>
    <property type="match status" value="1"/>
</dbReference>
<dbReference type="InterPro" id="IPR029058">
    <property type="entry name" value="AB_hydrolase_fold"/>
</dbReference>
<reference evidence="4 5" key="1">
    <citation type="submission" date="2024-09" db="EMBL/GenBank/DDBJ databases">
        <authorList>
            <person name="Sun Q."/>
            <person name="Mori K."/>
        </authorList>
    </citation>
    <scope>NUCLEOTIDE SEQUENCE [LARGE SCALE GENOMIC DNA]</scope>
    <source>
        <strain evidence="4 5">JCM 3028</strain>
    </source>
</reference>
<dbReference type="InterPro" id="IPR001031">
    <property type="entry name" value="Thioesterase"/>
</dbReference>
<evidence type="ECO:0000256" key="2">
    <source>
        <dbReference type="ARBA" id="ARBA00022801"/>
    </source>
</evidence>
<gene>
    <name evidence="4" type="ORF">ACFFRH_03900</name>
</gene>
<dbReference type="EMBL" id="JBHMBS010000001">
    <property type="protein sequence ID" value="MFB9674621.1"/>
    <property type="molecule type" value="Genomic_DNA"/>
</dbReference>
<dbReference type="Gene3D" id="3.40.50.1820">
    <property type="entry name" value="alpha/beta hydrolase"/>
    <property type="match status" value="1"/>
</dbReference>
<sequence>MDDVKNGDDTWIRRLPFGPAGAEAAGAPAALVCFPHAGGAASFYLPVARLAPPGIEVLAVQYPGRQDRRAERCLDDIGELADRIADALQVWTGRPLALFGHSMGALVAFEVARRLQERGTVPLVLFASGRRAPSVHRDERAHLRPDDGFLAELRGLGGTAAKVLGDDEFMRAVLPMVRSDYRAVETYRYRPGPGLSCPVVALSGTDDPKARPNDVEVWRDHTEAGFEMRLFPGGHFYLTDHVEEIVGIVASRVSSALAAGNPSR</sequence>
<comment type="similarity">
    <text evidence="1">Belongs to the thioesterase family.</text>
</comment>
<dbReference type="SMART" id="SM00824">
    <property type="entry name" value="PKS_TE"/>
    <property type="match status" value="1"/>
</dbReference>
<evidence type="ECO:0000256" key="1">
    <source>
        <dbReference type="ARBA" id="ARBA00007169"/>
    </source>
</evidence>
<evidence type="ECO:0000259" key="3">
    <source>
        <dbReference type="SMART" id="SM00824"/>
    </source>
</evidence>
<dbReference type="RefSeq" id="WP_386154178.1">
    <property type="nucleotide sequence ID" value="NZ_JBHMBS010000001.1"/>
</dbReference>
<accession>A0ABV5T6U3</accession>
<dbReference type="Proteomes" id="UP001589610">
    <property type="component" value="Unassembled WGS sequence"/>
</dbReference>
<dbReference type="InterPro" id="IPR020802">
    <property type="entry name" value="TesA-like"/>
</dbReference>
<dbReference type="PANTHER" id="PTHR11487">
    <property type="entry name" value="THIOESTERASE"/>
    <property type="match status" value="1"/>
</dbReference>
<dbReference type="InterPro" id="IPR012223">
    <property type="entry name" value="TEII"/>
</dbReference>
<dbReference type="PANTHER" id="PTHR11487:SF0">
    <property type="entry name" value="S-ACYL FATTY ACID SYNTHASE THIOESTERASE, MEDIUM CHAIN"/>
    <property type="match status" value="1"/>
</dbReference>
<evidence type="ECO:0000313" key="5">
    <source>
        <dbReference type="Proteomes" id="UP001589610"/>
    </source>
</evidence>
<comment type="caution">
    <text evidence="4">The sequence shown here is derived from an EMBL/GenBank/DDBJ whole genome shotgun (WGS) entry which is preliminary data.</text>
</comment>